<protein>
    <submittedName>
        <fullName evidence="2">Ppx/GppA family phosphatase</fullName>
    </submittedName>
</protein>
<reference evidence="2 3" key="1">
    <citation type="submission" date="2019-10" db="EMBL/GenBank/DDBJ databases">
        <title>Sequencing and Assembly of Multiple Reported Metal-Biooxidizing Members of the Extremely Thermoacidophilic Archaeal Family Sulfolobaceae.</title>
        <authorList>
            <person name="Counts J.A."/>
            <person name="Kelly R.M."/>
        </authorList>
    </citation>
    <scope>NUCLEOTIDE SEQUENCE [LARGE SCALE GENOMIC DNA]</scope>
    <source>
        <strain evidence="2 3">DSM 6482</strain>
    </source>
</reference>
<dbReference type="PANTHER" id="PTHR30005:SF0">
    <property type="entry name" value="RETROGRADE REGULATION PROTEIN 2"/>
    <property type="match status" value="1"/>
</dbReference>
<feature type="domain" description="Ppx/GppA phosphatase N-terminal" evidence="1">
    <location>
        <begin position="27"/>
        <end position="289"/>
    </location>
</feature>
<sequence length="422" mass="46644">MVFMLTAVLDAGFNSFRLSIFQVFPNGTFRNVGSIKSFVRLGEGLKEGEPVSETKVEEAERTLAEFLKVIRKNKVDNVIAVGTSAFRFASNGQDIAGRLSKSFGYDLRIISGEDEGKFSSVGVLNTLPINDGLIFDLGGGSLELVSVKDRRIQEVKQFPLGALKMGGKPEDLIRKEIRSAVSSMNLRDNVKVYGSGGNLRAIAKMDIKAKGRMIKTVHGYHITSKVMNRYAKLLNSMGVKERAGLPGIDEGRALTVNTGAIIIDEIISSVKSTGVTVSAFGLREGLIMGEKIDQLDEMKRKWLSFFSYSLGLDPSYFQGVLNGNLESYVTYLLLNVQTAGFLSKFSTCITMLRSSTLPGFSREEIRAMIALCGVAGKGKVKKKFYKLVKDQMKKKDLYVKAMKVRSEVRDFNLWKEERSVKA</sequence>
<dbReference type="Proteomes" id="UP000470772">
    <property type="component" value="Unassembled WGS sequence"/>
</dbReference>
<dbReference type="PANTHER" id="PTHR30005">
    <property type="entry name" value="EXOPOLYPHOSPHATASE"/>
    <property type="match status" value="1"/>
</dbReference>
<dbReference type="InterPro" id="IPR043129">
    <property type="entry name" value="ATPase_NBD"/>
</dbReference>
<name>A0A6A9QWH3_SULME</name>
<proteinExistence type="predicted"/>
<dbReference type="InterPro" id="IPR050273">
    <property type="entry name" value="GppA/Ppx_hydrolase"/>
</dbReference>
<dbReference type="CDD" id="cd24052">
    <property type="entry name" value="ASKHA_NBD_HpPPX-GppA-like"/>
    <property type="match status" value="1"/>
</dbReference>
<keyword evidence="3" id="KW-1185">Reference proteome</keyword>
<comment type="caution">
    <text evidence="2">The sequence shown here is derived from an EMBL/GenBank/DDBJ whole genome shotgun (WGS) entry which is preliminary data.</text>
</comment>
<dbReference type="EMBL" id="WGGD01000005">
    <property type="protein sequence ID" value="MUN30053.1"/>
    <property type="molecule type" value="Genomic_DNA"/>
</dbReference>
<dbReference type="InterPro" id="IPR003695">
    <property type="entry name" value="Ppx_GppA_N"/>
</dbReference>
<evidence type="ECO:0000259" key="1">
    <source>
        <dbReference type="Pfam" id="PF02541"/>
    </source>
</evidence>
<evidence type="ECO:0000313" key="2">
    <source>
        <dbReference type="EMBL" id="MUN30053.1"/>
    </source>
</evidence>
<dbReference type="SUPFAM" id="SSF53067">
    <property type="entry name" value="Actin-like ATPase domain"/>
    <property type="match status" value="2"/>
</dbReference>
<accession>A0A6A9QWH3</accession>
<dbReference type="Pfam" id="PF02541">
    <property type="entry name" value="Ppx-GppA"/>
    <property type="match status" value="1"/>
</dbReference>
<gene>
    <name evidence="2" type="ORF">GC250_11570</name>
</gene>
<organism evidence="2 3">
    <name type="scientific">Sulfuracidifex metallicus DSM 6482 = JCM 9184</name>
    <dbReference type="NCBI Taxonomy" id="523847"/>
    <lineage>
        <taxon>Archaea</taxon>
        <taxon>Thermoproteota</taxon>
        <taxon>Thermoprotei</taxon>
        <taxon>Sulfolobales</taxon>
        <taxon>Sulfolobaceae</taxon>
        <taxon>Sulfuracidifex</taxon>
    </lineage>
</organism>
<dbReference type="Gene3D" id="3.30.420.40">
    <property type="match status" value="1"/>
</dbReference>
<dbReference type="Gene3D" id="3.30.420.150">
    <property type="entry name" value="Exopolyphosphatase. Domain 2"/>
    <property type="match status" value="1"/>
</dbReference>
<evidence type="ECO:0000313" key="3">
    <source>
        <dbReference type="Proteomes" id="UP000470772"/>
    </source>
</evidence>
<dbReference type="GO" id="GO:0006357">
    <property type="term" value="P:regulation of transcription by RNA polymerase II"/>
    <property type="evidence" value="ECO:0007669"/>
    <property type="project" value="TreeGrafter"/>
</dbReference>
<dbReference type="AlphaFoldDB" id="A0A6A9QWH3"/>